<dbReference type="PANTHER" id="PTHR10434:SF64">
    <property type="entry name" value="1-ACYL-SN-GLYCEROL-3-PHOSPHATE ACYLTRANSFERASE-RELATED"/>
    <property type="match status" value="1"/>
</dbReference>
<evidence type="ECO:0000256" key="6">
    <source>
        <dbReference type="ARBA" id="ARBA00023315"/>
    </source>
</evidence>
<dbReference type="GO" id="GO:0016020">
    <property type="term" value="C:membrane"/>
    <property type="evidence" value="ECO:0007669"/>
    <property type="project" value="InterPro"/>
</dbReference>
<evidence type="ECO:0000313" key="10">
    <source>
        <dbReference type="Proteomes" id="UP000010420"/>
    </source>
</evidence>
<evidence type="ECO:0000256" key="2">
    <source>
        <dbReference type="ARBA" id="ARBA00008655"/>
    </source>
</evidence>
<dbReference type="InterPro" id="IPR002123">
    <property type="entry name" value="Plipid/glycerol_acylTrfase"/>
</dbReference>
<dbReference type="Pfam" id="PF01553">
    <property type="entry name" value="Acyltransferase"/>
    <property type="match status" value="1"/>
</dbReference>
<gene>
    <name evidence="9" type="ORF">HMPREF0216_02388</name>
</gene>
<dbReference type="CDD" id="cd07989">
    <property type="entry name" value="LPLAT_AGPAT-like"/>
    <property type="match status" value="1"/>
</dbReference>
<evidence type="ECO:0000256" key="5">
    <source>
        <dbReference type="ARBA" id="ARBA00023098"/>
    </source>
</evidence>
<dbReference type="SMART" id="SM00563">
    <property type="entry name" value="PlsC"/>
    <property type="match status" value="1"/>
</dbReference>
<proteinExistence type="inferred from homology"/>
<comment type="caution">
    <text evidence="9">The sequence shown here is derived from an EMBL/GenBank/DDBJ whole genome shotgun (WGS) entry which is preliminary data.</text>
</comment>
<dbReference type="eggNOG" id="COG0204">
    <property type="taxonomic scope" value="Bacteria"/>
</dbReference>
<dbReference type="InterPro" id="IPR004552">
    <property type="entry name" value="AGP_acyltrans"/>
</dbReference>
<dbReference type="NCBIfam" id="TIGR00530">
    <property type="entry name" value="AGP_acyltrn"/>
    <property type="match status" value="1"/>
</dbReference>
<keyword evidence="3 7" id="KW-0444">Lipid biosynthesis</keyword>
<dbReference type="GO" id="GO:0006654">
    <property type="term" value="P:phosphatidic acid biosynthetic process"/>
    <property type="evidence" value="ECO:0007669"/>
    <property type="project" value="TreeGrafter"/>
</dbReference>
<evidence type="ECO:0000256" key="3">
    <source>
        <dbReference type="ARBA" id="ARBA00022516"/>
    </source>
</evidence>
<accession>L1QCZ2</accession>
<evidence type="ECO:0000313" key="9">
    <source>
        <dbReference type="EMBL" id="EKY25806.1"/>
    </source>
</evidence>
<dbReference type="STRING" id="545697.HMPREF0216_02388"/>
<dbReference type="AlphaFoldDB" id="L1QCZ2"/>
<comment type="catalytic activity">
    <reaction evidence="7">
        <text>a 1-acyl-sn-glycero-3-phosphate + an acyl-CoA = a 1,2-diacyl-sn-glycero-3-phosphate + CoA</text>
        <dbReference type="Rhea" id="RHEA:19709"/>
        <dbReference type="ChEBI" id="CHEBI:57287"/>
        <dbReference type="ChEBI" id="CHEBI:57970"/>
        <dbReference type="ChEBI" id="CHEBI:58342"/>
        <dbReference type="ChEBI" id="CHEBI:58608"/>
        <dbReference type="EC" id="2.3.1.51"/>
    </reaction>
</comment>
<comment type="similarity">
    <text evidence="2 7">Belongs to the 1-acyl-sn-glycerol-3-phosphate acyltransferase family.</text>
</comment>
<dbReference type="SUPFAM" id="SSF69593">
    <property type="entry name" value="Glycerol-3-phosphate (1)-acyltransferase"/>
    <property type="match status" value="1"/>
</dbReference>
<protein>
    <recommendedName>
        <fullName evidence="7">1-acyl-sn-glycerol-3-phosphate acyltransferase</fullName>
        <ecNumber evidence="7">2.3.1.51</ecNumber>
    </recommendedName>
</protein>
<keyword evidence="6 7" id="KW-0012">Acyltransferase</keyword>
<dbReference type="Proteomes" id="UP000010420">
    <property type="component" value="Unassembled WGS sequence"/>
</dbReference>
<dbReference type="OrthoDB" id="9803035at2"/>
<dbReference type="PANTHER" id="PTHR10434">
    <property type="entry name" value="1-ACYL-SN-GLYCEROL-3-PHOSPHATE ACYLTRANSFERASE"/>
    <property type="match status" value="1"/>
</dbReference>
<reference evidence="9 10" key="1">
    <citation type="submission" date="2012-05" db="EMBL/GenBank/DDBJ databases">
        <authorList>
            <person name="Weinstock G."/>
            <person name="Sodergren E."/>
            <person name="Lobos E.A."/>
            <person name="Fulton L."/>
            <person name="Fulton R."/>
            <person name="Courtney L."/>
            <person name="Fronick C."/>
            <person name="O'Laughlin M."/>
            <person name="Godfrey J."/>
            <person name="Wilson R.M."/>
            <person name="Miner T."/>
            <person name="Farmer C."/>
            <person name="Delehaunty K."/>
            <person name="Cordes M."/>
            <person name="Minx P."/>
            <person name="Tomlinson C."/>
            <person name="Chen J."/>
            <person name="Wollam A."/>
            <person name="Pepin K.H."/>
            <person name="Bhonagiri V."/>
            <person name="Zhang X."/>
            <person name="Suruliraj S."/>
            <person name="Warren W."/>
            <person name="Mitreva M."/>
            <person name="Mardis E.R."/>
            <person name="Wilson R.K."/>
        </authorList>
    </citation>
    <scope>NUCLEOTIDE SEQUENCE [LARGE SCALE GENOMIC DNA]</scope>
    <source>
        <strain evidence="9 10">DSM 1785</strain>
    </source>
</reference>
<comment type="pathway">
    <text evidence="1">Lipid metabolism.</text>
</comment>
<evidence type="ECO:0000256" key="4">
    <source>
        <dbReference type="ARBA" id="ARBA00022679"/>
    </source>
</evidence>
<dbReference type="RefSeq" id="WP_005214194.1">
    <property type="nucleotide sequence ID" value="NZ_KB291655.1"/>
</dbReference>
<feature type="domain" description="Phospholipid/glycerol acyltransferase" evidence="8">
    <location>
        <begin position="70"/>
        <end position="184"/>
    </location>
</feature>
<comment type="domain">
    <text evidence="7">The HXXXXD motif is essential for acyltransferase activity and may constitute the binding site for the phosphate moiety of the glycerol-3-phosphate.</text>
</comment>
<dbReference type="PATRIC" id="fig|545697.3.peg.2352"/>
<dbReference type="HOGENOM" id="CLU_027938_6_1_9"/>
<keyword evidence="7" id="KW-1208">Phospholipid metabolism</keyword>
<keyword evidence="7" id="KW-0594">Phospholipid biosynthesis</keyword>
<keyword evidence="10" id="KW-1185">Reference proteome</keyword>
<evidence type="ECO:0000256" key="1">
    <source>
        <dbReference type="ARBA" id="ARBA00005189"/>
    </source>
</evidence>
<evidence type="ECO:0000256" key="7">
    <source>
        <dbReference type="RuleBase" id="RU361267"/>
    </source>
</evidence>
<keyword evidence="5 7" id="KW-0443">Lipid metabolism</keyword>
<sequence>MFFKYVKYGLYMLYMQIRGLKYEYIKRFKGIDEATKYSSRCMYNWSRFTIETIGIEVQVEGKENIPKGPCVFIGNHTSILDIPIVYYAANRVIGFISKKEILKVPVLGYWLPRCKCIALDRSDNRDAVRVIKEGVNNIKEGYSMMIFPEGTRSKDGKLLDFKKGSLKLATIAKVPIVPITIDGAFRSFEKERKFKPEKIRVIFEKPIETKDMNREEQNYLSIKVKEVIERNLSETFK</sequence>
<name>L1QCZ2_9CLOT</name>
<keyword evidence="4 7" id="KW-0808">Transferase</keyword>
<dbReference type="GO" id="GO:0003841">
    <property type="term" value="F:1-acylglycerol-3-phosphate O-acyltransferase activity"/>
    <property type="evidence" value="ECO:0007669"/>
    <property type="project" value="UniProtKB-UniRule"/>
</dbReference>
<dbReference type="EMBL" id="AMEZ01000064">
    <property type="protein sequence ID" value="EKY25806.1"/>
    <property type="molecule type" value="Genomic_DNA"/>
</dbReference>
<dbReference type="EC" id="2.3.1.51" evidence="7"/>
<organism evidence="9 10">
    <name type="scientific">Clostridium celatum DSM 1785</name>
    <dbReference type="NCBI Taxonomy" id="545697"/>
    <lineage>
        <taxon>Bacteria</taxon>
        <taxon>Bacillati</taxon>
        <taxon>Bacillota</taxon>
        <taxon>Clostridia</taxon>
        <taxon>Eubacteriales</taxon>
        <taxon>Clostridiaceae</taxon>
        <taxon>Clostridium</taxon>
    </lineage>
</organism>
<evidence type="ECO:0000259" key="8">
    <source>
        <dbReference type="SMART" id="SM00563"/>
    </source>
</evidence>